<dbReference type="NCBIfam" id="TIGR03619">
    <property type="entry name" value="F420_Rv2161c"/>
    <property type="match status" value="1"/>
</dbReference>
<dbReference type="RefSeq" id="WP_123232033.1">
    <property type="nucleotide sequence ID" value="NZ_RJSG01000001.1"/>
</dbReference>
<dbReference type="Pfam" id="PF00296">
    <property type="entry name" value="Bac_luciferase"/>
    <property type="match status" value="1"/>
</dbReference>
<evidence type="ECO:0000259" key="1">
    <source>
        <dbReference type="Pfam" id="PF00296"/>
    </source>
</evidence>
<gene>
    <name evidence="2" type="ORF">EFL95_00090</name>
</gene>
<organism evidence="2 3">
    <name type="scientific">Nocardioides marmorisolisilvae</name>
    <dbReference type="NCBI Taxonomy" id="1542737"/>
    <lineage>
        <taxon>Bacteria</taxon>
        <taxon>Bacillati</taxon>
        <taxon>Actinomycetota</taxon>
        <taxon>Actinomycetes</taxon>
        <taxon>Propionibacteriales</taxon>
        <taxon>Nocardioidaceae</taxon>
        <taxon>Nocardioides</taxon>
    </lineage>
</organism>
<sequence>MDFTIVGALIPTAELLPLAIAADELGYHSFCVGDHVVDLESISTPYPYEADGSRRWGPECEWPDPWVLFGAMGAVTTRLTFFTSIYVAALRSPYQVAKSVGTAAVLTGDRVRLGVGAGWCVEEFDLLGQDFASRGRRTDEGLALLRELWENDWAETDGEHYPTPRLTMKPRPAARVPILLGGMTPVALRRAARYDGWVGDISSTDDAIAIATRLREIREQTGEADRPAPTVIAALNDALLPADFERAEAGGVTDVMTQPWMYYHGRRASLEQKIDGMERFAKDVLKPLAGG</sequence>
<feature type="domain" description="Luciferase-like" evidence="1">
    <location>
        <begin position="12"/>
        <end position="231"/>
    </location>
</feature>
<comment type="caution">
    <text evidence="2">The sequence shown here is derived from an EMBL/GenBank/DDBJ whole genome shotgun (WGS) entry which is preliminary data.</text>
</comment>
<dbReference type="SUPFAM" id="SSF51679">
    <property type="entry name" value="Bacterial luciferase-like"/>
    <property type="match status" value="1"/>
</dbReference>
<protein>
    <submittedName>
        <fullName evidence="2">TIGR03619 family F420-dependent LLM class oxidoreductase</fullName>
        <ecNumber evidence="2">1.-.-.-</ecNumber>
    </submittedName>
</protein>
<evidence type="ECO:0000313" key="3">
    <source>
        <dbReference type="Proteomes" id="UP000277094"/>
    </source>
</evidence>
<evidence type="ECO:0000313" key="2">
    <source>
        <dbReference type="EMBL" id="RNL80826.1"/>
    </source>
</evidence>
<reference evidence="2 3" key="1">
    <citation type="submission" date="2018-11" db="EMBL/GenBank/DDBJ databases">
        <authorList>
            <person name="Li F."/>
        </authorList>
    </citation>
    <scope>NUCLEOTIDE SEQUENCE [LARGE SCALE GENOMIC DNA]</scope>
    <source>
        <strain evidence="2 3">KIS18-7</strain>
    </source>
</reference>
<dbReference type="EMBL" id="RJSG01000001">
    <property type="protein sequence ID" value="RNL80826.1"/>
    <property type="molecule type" value="Genomic_DNA"/>
</dbReference>
<dbReference type="EC" id="1.-.-.-" evidence="2"/>
<dbReference type="AlphaFoldDB" id="A0A3N0DZA3"/>
<keyword evidence="2" id="KW-0560">Oxidoreductase</keyword>
<keyword evidence="3" id="KW-1185">Reference proteome</keyword>
<dbReference type="InterPro" id="IPR051260">
    <property type="entry name" value="Diverse_substr_monoxygenases"/>
</dbReference>
<dbReference type="InterPro" id="IPR019921">
    <property type="entry name" value="Lucif-like_OxRdtase_Rv2161c"/>
</dbReference>
<name>A0A3N0DZA3_9ACTN</name>
<dbReference type="OrthoDB" id="9781803at2"/>
<dbReference type="Gene3D" id="3.20.20.30">
    <property type="entry name" value="Luciferase-like domain"/>
    <property type="match status" value="1"/>
</dbReference>
<dbReference type="PANTHER" id="PTHR30011:SF32">
    <property type="entry name" value="CONSERVED PROTEIN"/>
    <property type="match status" value="1"/>
</dbReference>
<dbReference type="InterPro" id="IPR011251">
    <property type="entry name" value="Luciferase-like_dom"/>
</dbReference>
<proteinExistence type="predicted"/>
<dbReference type="InterPro" id="IPR036661">
    <property type="entry name" value="Luciferase-like_sf"/>
</dbReference>
<accession>A0A3N0DZA3</accession>
<dbReference type="GO" id="GO:0016705">
    <property type="term" value="F:oxidoreductase activity, acting on paired donors, with incorporation or reduction of molecular oxygen"/>
    <property type="evidence" value="ECO:0007669"/>
    <property type="project" value="InterPro"/>
</dbReference>
<dbReference type="Proteomes" id="UP000277094">
    <property type="component" value="Unassembled WGS sequence"/>
</dbReference>
<dbReference type="PANTHER" id="PTHR30011">
    <property type="entry name" value="ALKANESULFONATE MONOOXYGENASE-RELATED"/>
    <property type="match status" value="1"/>
</dbReference>